<dbReference type="GeneID" id="17304703"/>
<dbReference type="PaxDb" id="55529-EKX48145"/>
<dbReference type="HOGENOM" id="CLU_1499041_0_0_1"/>
<dbReference type="EnsemblProtists" id="EKX48145">
    <property type="protein sequence ID" value="EKX48145"/>
    <property type="gene ID" value="GUITHDRAFT_137081"/>
</dbReference>
<dbReference type="KEGG" id="gtt:GUITHDRAFT_137081"/>
<dbReference type="AlphaFoldDB" id="L1JJ77"/>
<dbReference type="InterPro" id="IPR020067">
    <property type="entry name" value="Frizzled_dom"/>
</dbReference>
<reference evidence="4" key="3">
    <citation type="submission" date="2016-03" db="UniProtKB">
        <authorList>
            <consortium name="EnsemblProtists"/>
        </authorList>
    </citation>
    <scope>IDENTIFICATION</scope>
</reference>
<protein>
    <recommendedName>
        <fullName evidence="2">FZ domain-containing protein</fullName>
    </recommendedName>
</protein>
<dbReference type="PROSITE" id="PS50038">
    <property type="entry name" value="FZ"/>
    <property type="match status" value="1"/>
</dbReference>
<sequence>MPLLVAVRCSAPPLLLRAIVRIEMLFGPRFSQREYCPRPGAVPADFTTAMNLAVKRLSVSQVCTSDFRVCFPGVSCLGGECNPGPNTMSIPCELALRRAVCAYHFPRCVNDYLIFSYEVCRETCEDVSIYCNITLDEVVNIPRCTDRNFGCTGGAGMLGLTKWATLAMSMIGWRITHLYM</sequence>
<proteinExistence type="predicted"/>
<reference evidence="3 5" key="1">
    <citation type="journal article" date="2012" name="Nature">
        <title>Algal genomes reveal evolutionary mosaicism and the fate of nucleomorphs.</title>
        <authorList>
            <consortium name="DOE Joint Genome Institute"/>
            <person name="Curtis B.A."/>
            <person name="Tanifuji G."/>
            <person name="Burki F."/>
            <person name="Gruber A."/>
            <person name="Irimia M."/>
            <person name="Maruyama S."/>
            <person name="Arias M.C."/>
            <person name="Ball S.G."/>
            <person name="Gile G.H."/>
            <person name="Hirakawa Y."/>
            <person name="Hopkins J.F."/>
            <person name="Kuo A."/>
            <person name="Rensing S.A."/>
            <person name="Schmutz J."/>
            <person name="Symeonidi A."/>
            <person name="Elias M."/>
            <person name="Eveleigh R.J."/>
            <person name="Herman E.K."/>
            <person name="Klute M.J."/>
            <person name="Nakayama T."/>
            <person name="Obornik M."/>
            <person name="Reyes-Prieto A."/>
            <person name="Armbrust E.V."/>
            <person name="Aves S.J."/>
            <person name="Beiko R.G."/>
            <person name="Coutinho P."/>
            <person name="Dacks J.B."/>
            <person name="Durnford D.G."/>
            <person name="Fast N.M."/>
            <person name="Green B.R."/>
            <person name="Grisdale C.J."/>
            <person name="Hempel F."/>
            <person name="Henrissat B."/>
            <person name="Hoppner M.P."/>
            <person name="Ishida K."/>
            <person name="Kim E."/>
            <person name="Koreny L."/>
            <person name="Kroth P.G."/>
            <person name="Liu Y."/>
            <person name="Malik S.B."/>
            <person name="Maier U.G."/>
            <person name="McRose D."/>
            <person name="Mock T."/>
            <person name="Neilson J.A."/>
            <person name="Onodera N.T."/>
            <person name="Poole A.M."/>
            <person name="Pritham E.J."/>
            <person name="Richards T.A."/>
            <person name="Rocap G."/>
            <person name="Roy S.W."/>
            <person name="Sarai C."/>
            <person name="Schaack S."/>
            <person name="Shirato S."/>
            <person name="Slamovits C.H."/>
            <person name="Spencer D.F."/>
            <person name="Suzuki S."/>
            <person name="Worden A.Z."/>
            <person name="Zauner S."/>
            <person name="Barry K."/>
            <person name="Bell C."/>
            <person name="Bharti A.K."/>
            <person name="Crow J.A."/>
            <person name="Grimwood J."/>
            <person name="Kramer R."/>
            <person name="Lindquist E."/>
            <person name="Lucas S."/>
            <person name="Salamov A."/>
            <person name="McFadden G.I."/>
            <person name="Lane C.E."/>
            <person name="Keeling P.J."/>
            <person name="Gray M.W."/>
            <person name="Grigoriev I.V."/>
            <person name="Archibald J.M."/>
        </authorList>
    </citation>
    <scope>NUCLEOTIDE SEQUENCE</scope>
    <source>
        <strain evidence="3 5">CCMP2712</strain>
    </source>
</reference>
<dbReference type="InterPro" id="IPR036790">
    <property type="entry name" value="Frizzled_dom_sf"/>
</dbReference>
<keyword evidence="5" id="KW-1185">Reference proteome</keyword>
<feature type="domain" description="FZ" evidence="2">
    <location>
        <begin position="88"/>
        <end position="154"/>
    </location>
</feature>
<evidence type="ECO:0000256" key="1">
    <source>
        <dbReference type="ARBA" id="ARBA00023157"/>
    </source>
</evidence>
<name>L1JJ77_GUITC</name>
<evidence type="ECO:0000259" key="2">
    <source>
        <dbReference type="PROSITE" id="PS50038"/>
    </source>
</evidence>
<evidence type="ECO:0000313" key="5">
    <source>
        <dbReference type="Proteomes" id="UP000011087"/>
    </source>
</evidence>
<evidence type="ECO:0000313" key="4">
    <source>
        <dbReference type="EnsemblProtists" id="EKX48145"/>
    </source>
</evidence>
<dbReference type="Proteomes" id="UP000011087">
    <property type="component" value="Unassembled WGS sequence"/>
</dbReference>
<dbReference type="EMBL" id="JH992987">
    <property type="protein sequence ID" value="EKX48145.1"/>
    <property type="molecule type" value="Genomic_DNA"/>
</dbReference>
<gene>
    <name evidence="3" type="ORF">GUITHDRAFT_137081</name>
</gene>
<accession>L1JJ77</accession>
<dbReference type="Gene3D" id="1.10.2000.10">
    <property type="entry name" value="Frizzled cysteine-rich domain"/>
    <property type="match status" value="1"/>
</dbReference>
<keyword evidence="1" id="KW-1015">Disulfide bond</keyword>
<dbReference type="RefSeq" id="XP_005835125.1">
    <property type="nucleotide sequence ID" value="XM_005835068.1"/>
</dbReference>
<organism evidence="3">
    <name type="scientific">Guillardia theta (strain CCMP2712)</name>
    <name type="common">Cryptophyte</name>
    <dbReference type="NCBI Taxonomy" id="905079"/>
    <lineage>
        <taxon>Eukaryota</taxon>
        <taxon>Cryptophyceae</taxon>
        <taxon>Pyrenomonadales</taxon>
        <taxon>Geminigeraceae</taxon>
        <taxon>Guillardia</taxon>
    </lineage>
</organism>
<evidence type="ECO:0000313" key="3">
    <source>
        <dbReference type="EMBL" id="EKX48145.1"/>
    </source>
</evidence>
<reference evidence="5" key="2">
    <citation type="submission" date="2012-11" db="EMBL/GenBank/DDBJ databases">
        <authorList>
            <person name="Kuo A."/>
            <person name="Curtis B.A."/>
            <person name="Tanifuji G."/>
            <person name="Burki F."/>
            <person name="Gruber A."/>
            <person name="Irimia M."/>
            <person name="Maruyama S."/>
            <person name="Arias M.C."/>
            <person name="Ball S.G."/>
            <person name="Gile G.H."/>
            <person name="Hirakawa Y."/>
            <person name="Hopkins J.F."/>
            <person name="Rensing S.A."/>
            <person name="Schmutz J."/>
            <person name="Symeonidi A."/>
            <person name="Elias M."/>
            <person name="Eveleigh R.J."/>
            <person name="Herman E.K."/>
            <person name="Klute M.J."/>
            <person name="Nakayama T."/>
            <person name="Obornik M."/>
            <person name="Reyes-Prieto A."/>
            <person name="Armbrust E.V."/>
            <person name="Aves S.J."/>
            <person name="Beiko R.G."/>
            <person name="Coutinho P."/>
            <person name="Dacks J.B."/>
            <person name="Durnford D.G."/>
            <person name="Fast N.M."/>
            <person name="Green B.R."/>
            <person name="Grisdale C."/>
            <person name="Hempe F."/>
            <person name="Henrissat B."/>
            <person name="Hoppner M.P."/>
            <person name="Ishida K.-I."/>
            <person name="Kim E."/>
            <person name="Koreny L."/>
            <person name="Kroth P.G."/>
            <person name="Liu Y."/>
            <person name="Malik S.-B."/>
            <person name="Maier U.G."/>
            <person name="McRose D."/>
            <person name="Mock T."/>
            <person name="Neilson J.A."/>
            <person name="Onodera N.T."/>
            <person name="Poole A.M."/>
            <person name="Pritham E.J."/>
            <person name="Richards T.A."/>
            <person name="Rocap G."/>
            <person name="Roy S.W."/>
            <person name="Sarai C."/>
            <person name="Schaack S."/>
            <person name="Shirato S."/>
            <person name="Slamovits C.H."/>
            <person name="Spencer D.F."/>
            <person name="Suzuki S."/>
            <person name="Worden A.Z."/>
            <person name="Zauner S."/>
            <person name="Barry K."/>
            <person name="Bell C."/>
            <person name="Bharti A.K."/>
            <person name="Crow J.A."/>
            <person name="Grimwood J."/>
            <person name="Kramer R."/>
            <person name="Lindquist E."/>
            <person name="Lucas S."/>
            <person name="Salamov A."/>
            <person name="McFadden G.I."/>
            <person name="Lane C.E."/>
            <person name="Keeling P.J."/>
            <person name="Gray M.W."/>
            <person name="Grigoriev I.V."/>
            <person name="Archibald J.M."/>
        </authorList>
    </citation>
    <scope>NUCLEOTIDE SEQUENCE</scope>
    <source>
        <strain evidence="5">CCMP2712</strain>
    </source>
</reference>